<dbReference type="Gene3D" id="3.30.450.40">
    <property type="match status" value="2"/>
</dbReference>
<dbReference type="EMBL" id="JABWRS010000005">
    <property type="protein sequence ID" value="MBC3475817.1"/>
    <property type="molecule type" value="Genomic_DNA"/>
</dbReference>
<keyword evidence="7" id="KW-1185">Reference proteome</keyword>
<dbReference type="RefSeq" id="WP_049818757.1">
    <property type="nucleotide sequence ID" value="NZ_JABWRS010000005.1"/>
</dbReference>
<dbReference type="PANTHER" id="PTHR30136">
    <property type="entry name" value="HELIX-TURN-HELIX TRANSCRIPTIONAL REGULATOR, ICLR FAMILY"/>
    <property type="match status" value="1"/>
</dbReference>
<evidence type="ECO:0000259" key="4">
    <source>
        <dbReference type="PROSITE" id="PS51077"/>
    </source>
</evidence>
<dbReference type="PANTHER" id="PTHR30136:SF39">
    <property type="entry name" value="TRANSCRIPTIONAL REGULATORY PROTEIN"/>
    <property type="match status" value="1"/>
</dbReference>
<dbReference type="SUPFAM" id="SSF55781">
    <property type="entry name" value="GAF domain-like"/>
    <property type="match status" value="1"/>
</dbReference>
<dbReference type="InterPro" id="IPR036388">
    <property type="entry name" value="WH-like_DNA-bd_sf"/>
</dbReference>
<evidence type="ECO:0000256" key="3">
    <source>
        <dbReference type="ARBA" id="ARBA00023163"/>
    </source>
</evidence>
<evidence type="ECO:0000256" key="2">
    <source>
        <dbReference type="ARBA" id="ARBA00023125"/>
    </source>
</evidence>
<sequence>MQEKPQAVDRSVAAADRTLALLDAFIGAETELSLTDLEKRTDLFKSVILRYMISFERWGYVRKGQDGNYRLGPRAFQLGRAFERSLKATEIIQTALDQLTHKVGETSSVYIRDGEWRVCWLRSESNHFIKVGMQPGKRLPMDETSTARILRRFSEEPLSDVDSMSLDFVIASVGIADPLLASIAAPLFGANNEFIGSLTLSGINNRFDATRTDLQEILLAEAIRISKALGASNNRQGGRLE</sequence>
<accession>A0ABR6V5Q9</accession>
<dbReference type="InterPro" id="IPR036390">
    <property type="entry name" value="WH_DNA-bd_sf"/>
</dbReference>
<reference evidence="6 7" key="1">
    <citation type="journal article" date="2020" name="Microorganisms">
        <title>Reliable Identification of Environmental Pseudomonas Isolates Using the rpoD Gene.</title>
        <authorList>
            <consortium name="The Broad Institute Genome Sequencing Platform"/>
            <person name="Girard L."/>
            <person name="Lood C."/>
            <person name="Rokni-Zadeh H."/>
            <person name="van Noort V."/>
            <person name="Lavigne R."/>
            <person name="De Mot R."/>
        </authorList>
    </citation>
    <scope>NUCLEOTIDE SEQUENCE [LARGE SCALE GENOMIC DNA]</scope>
    <source>
        <strain evidence="6 7">RW7P2</strain>
    </source>
</reference>
<dbReference type="SMART" id="SM00346">
    <property type="entry name" value="HTH_ICLR"/>
    <property type="match status" value="1"/>
</dbReference>
<evidence type="ECO:0000259" key="5">
    <source>
        <dbReference type="PROSITE" id="PS51078"/>
    </source>
</evidence>
<dbReference type="Proteomes" id="UP000628086">
    <property type="component" value="Unassembled WGS sequence"/>
</dbReference>
<dbReference type="InterPro" id="IPR014757">
    <property type="entry name" value="Tscrpt_reg_IclR_C"/>
</dbReference>
<dbReference type="PROSITE" id="PS51077">
    <property type="entry name" value="HTH_ICLR"/>
    <property type="match status" value="1"/>
</dbReference>
<comment type="caution">
    <text evidence="6">The sequence shown here is derived from an EMBL/GenBank/DDBJ whole genome shotgun (WGS) entry which is preliminary data.</text>
</comment>
<keyword evidence="2" id="KW-0238">DNA-binding</keyword>
<dbReference type="InterPro" id="IPR005471">
    <property type="entry name" value="Tscrpt_reg_IclR_N"/>
</dbReference>
<dbReference type="InterPro" id="IPR050707">
    <property type="entry name" value="HTH_MetabolicPath_Reg"/>
</dbReference>
<organism evidence="6 7">
    <name type="scientific">Pseudomonas taiwanensis</name>
    <dbReference type="NCBI Taxonomy" id="470150"/>
    <lineage>
        <taxon>Bacteria</taxon>
        <taxon>Pseudomonadati</taxon>
        <taxon>Pseudomonadota</taxon>
        <taxon>Gammaproteobacteria</taxon>
        <taxon>Pseudomonadales</taxon>
        <taxon>Pseudomonadaceae</taxon>
        <taxon>Pseudomonas</taxon>
    </lineage>
</organism>
<feature type="domain" description="IclR-ED" evidence="5">
    <location>
        <begin position="74"/>
        <end position="241"/>
    </location>
</feature>
<keyword evidence="1" id="KW-0805">Transcription regulation</keyword>
<name>A0ABR6V5Q9_9PSED</name>
<feature type="domain" description="HTH iclR-type" evidence="4">
    <location>
        <begin position="12"/>
        <end position="73"/>
    </location>
</feature>
<dbReference type="SUPFAM" id="SSF46785">
    <property type="entry name" value="Winged helix' DNA-binding domain"/>
    <property type="match status" value="1"/>
</dbReference>
<keyword evidence="3" id="KW-0804">Transcription</keyword>
<protein>
    <submittedName>
        <fullName evidence="6">Helix-turn-helix domain-containing protein</fullName>
    </submittedName>
</protein>
<dbReference type="Pfam" id="PF09339">
    <property type="entry name" value="HTH_IclR"/>
    <property type="match status" value="1"/>
</dbReference>
<dbReference type="Gene3D" id="1.10.10.10">
    <property type="entry name" value="Winged helix-like DNA-binding domain superfamily/Winged helix DNA-binding domain"/>
    <property type="match status" value="1"/>
</dbReference>
<proteinExistence type="predicted"/>
<evidence type="ECO:0000313" key="6">
    <source>
        <dbReference type="EMBL" id="MBC3475817.1"/>
    </source>
</evidence>
<evidence type="ECO:0000313" key="7">
    <source>
        <dbReference type="Proteomes" id="UP000628086"/>
    </source>
</evidence>
<gene>
    <name evidence="6" type="ORF">HU747_09420</name>
</gene>
<evidence type="ECO:0000256" key="1">
    <source>
        <dbReference type="ARBA" id="ARBA00023015"/>
    </source>
</evidence>
<dbReference type="PROSITE" id="PS51078">
    <property type="entry name" value="ICLR_ED"/>
    <property type="match status" value="1"/>
</dbReference>
<dbReference type="InterPro" id="IPR029016">
    <property type="entry name" value="GAF-like_dom_sf"/>
</dbReference>